<evidence type="ECO:0000256" key="3">
    <source>
        <dbReference type="RuleBase" id="RU362042"/>
    </source>
</evidence>
<dbReference type="InterPro" id="IPR019533">
    <property type="entry name" value="Peptidase_S26"/>
</dbReference>
<keyword evidence="3" id="KW-0472">Membrane</keyword>
<dbReference type="InterPro" id="IPR036286">
    <property type="entry name" value="LexA/Signal_pep-like_sf"/>
</dbReference>
<dbReference type="SUPFAM" id="SSF51306">
    <property type="entry name" value="LexA/Signal peptidase"/>
    <property type="match status" value="1"/>
</dbReference>
<feature type="region of interest" description="Disordered" evidence="4">
    <location>
        <begin position="1"/>
        <end position="28"/>
    </location>
</feature>
<protein>
    <recommendedName>
        <fullName evidence="2 3">Signal peptidase I</fullName>
        <ecNumber evidence="3">3.4.21.89</ecNumber>
    </recommendedName>
</protein>
<dbReference type="PANTHER" id="PTHR43390">
    <property type="entry name" value="SIGNAL PEPTIDASE I"/>
    <property type="match status" value="1"/>
</dbReference>
<dbReference type="Proteomes" id="UP000295783">
    <property type="component" value="Unassembled WGS sequence"/>
</dbReference>
<dbReference type="EMBL" id="SNYW01000013">
    <property type="protein sequence ID" value="TDQ78611.1"/>
    <property type="molecule type" value="Genomic_DNA"/>
</dbReference>
<comment type="subcellular location">
    <subcellularLocation>
        <location evidence="3">Membrane</location>
        <topology evidence="3">Single-pass type II membrane protein</topology>
    </subcellularLocation>
</comment>
<evidence type="ECO:0000256" key="4">
    <source>
        <dbReference type="SAM" id="MobiDB-lite"/>
    </source>
</evidence>
<dbReference type="Pfam" id="PF10502">
    <property type="entry name" value="Peptidase_S26"/>
    <property type="match status" value="1"/>
</dbReference>
<proteinExistence type="inferred from homology"/>
<comment type="similarity">
    <text evidence="1 3">Belongs to the peptidase S26 family.</text>
</comment>
<evidence type="ECO:0000313" key="7">
    <source>
        <dbReference type="Proteomes" id="UP000295783"/>
    </source>
</evidence>
<comment type="catalytic activity">
    <reaction evidence="3">
        <text>Cleavage of hydrophobic, N-terminal signal or leader sequences from secreted and periplasmic proteins.</text>
        <dbReference type="EC" id="3.4.21.89"/>
    </reaction>
</comment>
<dbReference type="Gene3D" id="2.10.109.10">
    <property type="entry name" value="Umud Fragment, subunit A"/>
    <property type="match status" value="1"/>
</dbReference>
<dbReference type="InterPro" id="IPR000223">
    <property type="entry name" value="Pept_S26A_signal_pept_1"/>
</dbReference>
<keyword evidence="7" id="KW-1185">Reference proteome</keyword>
<feature type="domain" description="Peptidase S26" evidence="5">
    <location>
        <begin position="146"/>
        <end position="323"/>
    </location>
</feature>
<keyword evidence="3" id="KW-0645">Protease</keyword>
<reference evidence="6 7" key="1">
    <citation type="submission" date="2019-03" db="EMBL/GenBank/DDBJ databases">
        <title>Genomic Encyclopedia of Type Strains, Phase III (KMG-III): the genomes of soil and plant-associated and newly described type strains.</title>
        <authorList>
            <person name="Whitman W."/>
        </authorList>
    </citation>
    <scope>NUCLEOTIDE SEQUENCE [LARGE SCALE GENOMIC DNA]</scope>
    <source>
        <strain evidence="6 7">CGMCC 1.7660</strain>
    </source>
</reference>
<keyword evidence="3" id="KW-0378">Hydrolase</keyword>
<gene>
    <name evidence="6" type="ORF">A8950_3667</name>
</gene>
<feature type="transmembrane region" description="Helical" evidence="3">
    <location>
        <begin position="89"/>
        <end position="108"/>
    </location>
</feature>
<feature type="transmembrane region" description="Helical" evidence="3">
    <location>
        <begin position="37"/>
        <end position="55"/>
    </location>
</feature>
<dbReference type="PRINTS" id="PR00727">
    <property type="entry name" value="LEADERPTASE"/>
</dbReference>
<evidence type="ECO:0000256" key="2">
    <source>
        <dbReference type="ARBA" id="ARBA00019232"/>
    </source>
</evidence>
<comment type="caution">
    <text evidence="6">The sequence shown here is derived from an EMBL/GenBank/DDBJ whole genome shotgun (WGS) entry which is preliminary data.</text>
</comment>
<dbReference type="PANTHER" id="PTHR43390:SF1">
    <property type="entry name" value="CHLOROPLAST PROCESSING PEPTIDASE"/>
    <property type="match status" value="1"/>
</dbReference>
<keyword evidence="3" id="KW-1133">Transmembrane helix</keyword>
<feature type="transmembrane region" description="Helical" evidence="3">
    <location>
        <begin position="129"/>
        <end position="147"/>
    </location>
</feature>
<dbReference type="CDD" id="cd06530">
    <property type="entry name" value="S26_SPase_I"/>
    <property type="match status" value="1"/>
</dbReference>
<comment type="caution">
    <text evidence="3">Lacks conserved residue(s) required for the propagation of feature annotation.</text>
</comment>
<dbReference type="NCBIfam" id="TIGR02227">
    <property type="entry name" value="sigpep_I_bact"/>
    <property type="match status" value="1"/>
</dbReference>
<evidence type="ECO:0000259" key="5">
    <source>
        <dbReference type="Pfam" id="PF10502"/>
    </source>
</evidence>
<feature type="transmembrane region" description="Helical" evidence="3">
    <location>
        <begin position="62"/>
        <end position="83"/>
    </location>
</feature>
<dbReference type="GO" id="GO:0006465">
    <property type="term" value="P:signal peptide processing"/>
    <property type="evidence" value="ECO:0007669"/>
    <property type="project" value="InterPro"/>
</dbReference>
<evidence type="ECO:0000313" key="6">
    <source>
        <dbReference type="EMBL" id="TDQ78611.1"/>
    </source>
</evidence>
<evidence type="ECO:0000256" key="1">
    <source>
        <dbReference type="ARBA" id="ARBA00009370"/>
    </source>
</evidence>
<sequence length="352" mass="37356">MTASAPDSRSSDSRSPESRPTVSRPADPRLPVRPRRAWVIVLLTILAPGLGHLHAGYWRFGIANWVVMAGTGLGLALAFHLVWPGALAFSLWFGFNLLVLLVAMTGAVRLARRDHRLRADRPLPRPWQYGAFILGALAAGFALAQMAPPSAVIEAFSIPTRSGLPNLVPGDRILAAKSPAHRAVLRRGDLILYAMPADPEATFIHRLIGLPGDVLAFTADGHLTLNGGPLLAQPAGPPAEAAGLGGRYQLFRETLPGGDDAAPGSVTYLIRRSEGVARDHGSFTVPEGHVFVLGDNRDNAMDSRVMGPVAIGDIVGIASFVYWPGDGGDLGRDWSRLGRSLLPELEAGAAVP</sequence>
<dbReference type="RefSeq" id="WP_133615092.1">
    <property type="nucleotide sequence ID" value="NZ_SNYW01000013.1"/>
</dbReference>
<dbReference type="AlphaFoldDB" id="A0A4V3DDX9"/>
<dbReference type="OrthoDB" id="9815782at2"/>
<keyword evidence="3" id="KW-0812">Transmembrane</keyword>
<name>A0A4V3DDX9_9PROT</name>
<accession>A0A4V3DDX9</accession>
<dbReference type="GO" id="GO:0009003">
    <property type="term" value="F:signal peptidase activity"/>
    <property type="evidence" value="ECO:0007669"/>
    <property type="project" value="UniProtKB-EC"/>
</dbReference>
<dbReference type="GO" id="GO:0016020">
    <property type="term" value="C:membrane"/>
    <property type="evidence" value="ECO:0007669"/>
    <property type="project" value="UniProtKB-SubCell"/>
</dbReference>
<organism evidence="6 7">
    <name type="scientific">Dongia mobilis</name>
    <dbReference type="NCBI Taxonomy" id="578943"/>
    <lineage>
        <taxon>Bacteria</taxon>
        <taxon>Pseudomonadati</taxon>
        <taxon>Pseudomonadota</taxon>
        <taxon>Alphaproteobacteria</taxon>
        <taxon>Rhodospirillales</taxon>
        <taxon>Dongiaceae</taxon>
        <taxon>Dongia</taxon>
    </lineage>
</organism>
<dbReference type="GO" id="GO:0004252">
    <property type="term" value="F:serine-type endopeptidase activity"/>
    <property type="evidence" value="ECO:0007669"/>
    <property type="project" value="InterPro"/>
</dbReference>
<dbReference type="EC" id="3.4.21.89" evidence="3"/>